<keyword evidence="1" id="KW-0812">Transmembrane</keyword>
<name>A0ABW6A007_9BACT</name>
<comment type="caution">
    <text evidence="2">The sequence shown here is derived from an EMBL/GenBank/DDBJ whole genome shotgun (WGS) entry which is preliminary data.</text>
</comment>
<organism evidence="2 3">
    <name type="scientific">Terrimonas rubra</name>
    <dbReference type="NCBI Taxonomy" id="1035890"/>
    <lineage>
        <taxon>Bacteria</taxon>
        <taxon>Pseudomonadati</taxon>
        <taxon>Bacteroidota</taxon>
        <taxon>Chitinophagia</taxon>
        <taxon>Chitinophagales</taxon>
        <taxon>Chitinophagaceae</taxon>
        <taxon>Terrimonas</taxon>
    </lineage>
</organism>
<dbReference type="RefSeq" id="WP_386094962.1">
    <property type="nucleotide sequence ID" value="NZ_JBHUOZ010000001.1"/>
</dbReference>
<proteinExistence type="predicted"/>
<feature type="transmembrane region" description="Helical" evidence="1">
    <location>
        <begin position="178"/>
        <end position="200"/>
    </location>
</feature>
<evidence type="ECO:0000313" key="3">
    <source>
        <dbReference type="Proteomes" id="UP001597511"/>
    </source>
</evidence>
<dbReference type="Proteomes" id="UP001597511">
    <property type="component" value="Unassembled WGS sequence"/>
</dbReference>
<keyword evidence="3" id="KW-1185">Reference proteome</keyword>
<feature type="transmembrane region" description="Helical" evidence="1">
    <location>
        <begin position="12"/>
        <end position="37"/>
    </location>
</feature>
<dbReference type="EMBL" id="JBHUOZ010000001">
    <property type="protein sequence ID" value="MFD2918604.1"/>
    <property type="molecule type" value="Genomic_DNA"/>
</dbReference>
<feature type="transmembrane region" description="Helical" evidence="1">
    <location>
        <begin position="206"/>
        <end position="225"/>
    </location>
</feature>
<evidence type="ECO:0008006" key="4">
    <source>
        <dbReference type="Google" id="ProtNLM"/>
    </source>
</evidence>
<sequence length="311" mass="36423">MTTIISKRHIVKFYFSIIAATLFFLAIATLLLLVYYNQLDKGTLKIPENLMPLFSLACYAFAGYSLYRYAKNAPTITVDNDFIKFNDQVYSLNDIKDLKLTGKRPFKYLIAFPMEAATLTFKNGETKYIFDEMYSNSWEIKSFLKQVVIDKKNFVELAVSPTDTSSLSYEYFETYKGAVFTSLRGLSLWGFIGYLTYMLVSSKRTGSAGLAFIISIFWFLVHYRLMHYFQVSDRFFVVRNHNFFWTKKAYHITDIKEIVFETQGKMPNCLRVITKDFRNKLYPAGTLRDNTWLALKEKLETYKIRVRNECI</sequence>
<protein>
    <recommendedName>
        <fullName evidence="4">PH domain-containing protein</fullName>
    </recommendedName>
</protein>
<accession>A0ABW6A007</accession>
<keyword evidence="1" id="KW-1133">Transmembrane helix</keyword>
<keyword evidence="1" id="KW-0472">Membrane</keyword>
<gene>
    <name evidence="2" type="ORF">ACFS6H_02710</name>
</gene>
<evidence type="ECO:0000256" key="1">
    <source>
        <dbReference type="SAM" id="Phobius"/>
    </source>
</evidence>
<evidence type="ECO:0000313" key="2">
    <source>
        <dbReference type="EMBL" id="MFD2918604.1"/>
    </source>
</evidence>
<feature type="transmembrane region" description="Helical" evidence="1">
    <location>
        <begin position="49"/>
        <end position="67"/>
    </location>
</feature>
<reference evidence="3" key="1">
    <citation type="journal article" date="2019" name="Int. J. Syst. Evol. Microbiol.">
        <title>The Global Catalogue of Microorganisms (GCM) 10K type strain sequencing project: providing services to taxonomists for standard genome sequencing and annotation.</title>
        <authorList>
            <consortium name="The Broad Institute Genomics Platform"/>
            <consortium name="The Broad Institute Genome Sequencing Center for Infectious Disease"/>
            <person name="Wu L."/>
            <person name="Ma J."/>
        </authorList>
    </citation>
    <scope>NUCLEOTIDE SEQUENCE [LARGE SCALE GENOMIC DNA]</scope>
    <source>
        <strain evidence="3">KCTC 23299</strain>
    </source>
</reference>